<accession>A0ABW8K8X1</accession>
<reference evidence="1 2" key="1">
    <citation type="submission" date="2020-10" db="EMBL/GenBank/DDBJ databases">
        <title>Phylogeny of dyella-like bacteria.</title>
        <authorList>
            <person name="Fu J."/>
        </authorList>
    </citation>
    <scope>NUCLEOTIDE SEQUENCE [LARGE SCALE GENOMIC DNA]</scope>
    <source>
        <strain evidence="1 2">BB4</strain>
    </source>
</reference>
<proteinExistence type="predicted"/>
<keyword evidence="2" id="KW-1185">Reference proteome</keyword>
<evidence type="ECO:0000313" key="1">
    <source>
        <dbReference type="EMBL" id="MFK2919040.1"/>
    </source>
</evidence>
<name>A0ABW8K8X1_9GAMM</name>
<gene>
    <name evidence="1" type="ORF">ISS97_17350</name>
</gene>
<organism evidence="1 2">
    <name type="scientific">Dyella koreensis</name>
    <dbReference type="NCBI Taxonomy" id="311235"/>
    <lineage>
        <taxon>Bacteria</taxon>
        <taxon>Pseudomonadati</taxon>
        <taxon>Pseudomonadota</taxon>
        <taxon>Gammaproteobacteria</taxon>
        <taxon>Lysobacterales</taxon>
        <taxon>Rhodanobacteraceae</taxon>
        <taxon>Dyella</taxon>
    </lineage>
</organism>
<comment type="caution">
    <text evidence="1">The sequence shown here is derived from an EMBL/GenBank/DDBJ whole genome shotgun (WGS) entry which is preliminary data.</text>
</comment>
<dbReference type="Proteomes" id="UP001620408">
    <property type="component" value="Unassembled WGS sequence"/>
</dbReference>
<dbReference type="EMBL" id="JADIKD010000012">
    <property type="protein sequence ID" value="MFK2919040.1"/>
    <property type="molecule type" value="Genomic_DNA"/>
</dbReference>
<evidence type="ECO:0008006" key="3">
    <source>
        <dbReference type="Google" id="ProtNLM"/>
    </source>
</evidence>
<evidence type="ECO:0000313" key="2">
    <source>
        <dbReference type="Proteomes" id="UP001620408"/>
    </source>
</evidence>
<dbReference type="RefSeq" id="WP_379983333.1">
    <property type="nucleotide sequence ID" value="NZ_JADIKD010000012.1"/>
</dbReference>
<sequence>MNALLNLQPAGKYLPQRLLGEDWTAYEGCSRFGVSWRASRLNHLTKNELRSALGVSLRVHENPFEKLTHTQASPSKLLELSPDQTIDTKHWPMEFWWPFGGPIPWEAMPWRLRICPACARHCYHSMLFQAPGVHHCPWHRVALIESCPRCDRPLLAGTREGLPIGACPCGHDMVDYVETIEGDSATLKKKQDAIEGYGIWAACSRRVSYLVPPTQYDARAWHALHGLAVPAPNALLPGQHGLPNMLASDLILERVSMERAIRHNMRQLSPKSGLESPKPSVVALPSSWKDPLTHIGAELTRMLPPSALKRLSSDPNSRSAMRHLSIFAGINGLYLHTESLEPTTLHMLSSLASALQADRHKAKEDTLSTRAKAHPLAPPVIHRTILRVLSRGYADGARVTLGRHAPELYDNARTRPKTRLPWVVICLPPKLLPSARIAWTPQPGTV</sequence>
<protein>
    <recommendedName>
        <fullName evidence="3">TniQ protein</fullName>
    </recommendedName>
</protein>